<feature type="coiled-coil region" evidence="1">
    <location>
        <begin position="167"/>
        <end position="194"/>
    </location>
</feature>
<keyword evidence="3" id="KW-1133">Transmembrane helix</keyword>
<protein>
    <submittedName>
        <fullName evidence="5">Histidine kinase</fullName>
    </submittedName>
</protein>
<evidence type="ECO:0000256" key="2">
    <source>
        <dbReference type="SAM" id="MobiDB-lite"/>
    </source>
</evidence>
<keyword evidence="3" id="KW-0812">Transmembrane</keyword>
<gene>
    <name evidence="5" type="ORF">SAMN05444277_105153</name>
</gene>
<dbReference type="EMBL" id="FOXQ01000005">
    <property type="protein sequence ID" value="SFQ10249.1"/>
    <property type="molecule type" value="Genomic_DNA"/>
</dbReference>
<sequence>MVNKRSLTVLLHIIGCIVFLALPVFLTPDFPRSLNIFSNRPTQRDLIAYALMVSFFYLNFFVLIPKLYVTKKYVSFFSIVLLCFLIISLTPSLFIPDNRRPEENFQPMPPPAVNNPNNTSPGPQDSLRRMPPEEMRRMPPPQQFNRYLFGVLHYLFIFIAIVFFTLILTINNRLKQSEKEKLQAELRYLKAQINPHFLFNTLNTIYSFAIERSAATATAVVKLSAMMRYIINDSGKDFVLLEQEVNYINDYIELQRMRFGNSIDLNFNIKGNTSGKMIAPLILIPFIENAFKYGINAEEVSLINIDVNIDDNQLQMIVENNKVKLAKALEERTGLGMANTKNRLQLVYPGKHILIVKDADKFYVSLTLNLE</sequence>
<dbReference type="Pfam" id="PF06580">
    <property type="entry name" value="His_kinase"/>
    <property type="match status" value="1"/>
</dbReference>
<keyword evidence="5" id="KW-0418">Kinase</keyword>
<feature type="transmembrane region" description="Helical" evidence="3">
    <location>
        <begin position="76"/>
        <end position="95"/>
    </location>
</feature>
<dbReference type="STRING" id="1465490.SAMN05444277_105153"/>
<feature type="transmembrane region" description="Helical" evidence="3">
    <location>
        <begin position="7"/>
        <end position="26"/>
    </location>
</feature>
<feature type="compositionally biased region" description="Basic and acidic residues" evidence="2">
    <location>
        <begin position="126"/>
        <end position="135"/>
    </location>
</feature>
<dbReference type="InterPro" id="IPR050640">
    <property type="entry name" value="Bact_2-comp_sensor_kinase"/>
</dbReference>
<evidence type="ECO:0000259" key="4">
    <source>
        <dbReference type="Pfam" id="PF06580"/>
    </source>
</evidence>
<dbReference type="InterPro" id="IPR010559">
    <property type="entry name" value="Sig_transdc_His_kin_internal"/>
</dbReference>
<dbReference type="InterPro" id="IPR036890">
    <property type="entry name" value="HATPase_C_sf"/>
</dbReference>
<evidence type="ECO:0000256" key="1">
    <source>
        <dbReference type="SAM" id="Coils"/>
    </source>
</evidence>
<evidence type="ECO:0000256" key="3">
    <source>
        <dbReference type="SAM" id="Phobius"/>
    </source>
</evidence>
<feature type="domain" description="Signal transduction histidine kinase internal region" evidence="4">
    <location>
        <begin position="184"/>
        <end position="262"/>
    </location>
</feature>
<dbReference type="GO" id="GO:0016020">
    <property type="term" value="C:membrane"/>
    <property type="evidence" value="ECO:0007669"/>
    <property type="project" value="InterPro"/>
</dbReference>
<evidence type="ECO:0000313" key="5">
    <source>
        <dbReference type="EMBL" id="SFQ10249.1"/>
    </source>
</evidence>
<dbReference type="RefSeq" id="WP_090657948.1">
    <property type="nucleotide sequence ID" value="NZ_FOXQ01000005.1"/>
</dbReference>
<keyword evidence="3" id="KW-0472">Membrane</keyword>
<name>A0A1I5VRX5_9BACT</name>
<dbReference type="SUPFAM" id="SSF55874">
    <property type="entry name" value="ATPase domain of HSP90 chaperone/DNA topoisomerase II/histidine kinase"/>
    <property type="match status" value="1"/>
</dbReference>
<dbReference type="PANTHER" id="PTHR34220:SF7">
    <property type="entry name" value="SENSOR HISTIDINE KINASE YPDA"/>
    <property type="match status" value="1"/>
</dbReference>
<organism evidence="5 6">
    <name type="scientific">Parafilimonas terrae</name>
    <dbReference type="NCBI Taxonomy" id="1465490"/>
    <lineage>
        <taxon>Bacteria</taxon>
        <taxon>Pseudomonadati</taxon>
        <taxon>Bacteroidota</taxon>
        <taxon>Chitinophagia</taxon>
        <taxon>Chitinophagales</taxon>
        <taxon>Chitinophagaceae</taxon>
        <taxon>Parafilimonas</taxon>
    </lineage>
</organism>
<accession>A0A1I5VRX5</accession>
<feature type="region of interest" description="Disordered" evidence="2">
    <location>
        <begin position="105"/>
        <end position="135"/>
    </location>
</feature>
<dbReference type="AlphaFoldDB" id="A0A1I5VRX5"/>
<evidence type="ECO:0000313" key="6">
    <source>
        <dbReference type="Proteomes" id="UP000199031"/>
    </source>
</evidence>
<keyword evidence="5" id="KW-0808">Transferase</keyword>
<dbReference type="PANTHER" id="PTHR34220">
    <property type="entry name" value="SENSOR HISTIDINE KINASE YPDA"/>
    <property type="match status" value="1"/>
</dbReference>
<dbReference type="Gene3D" id="3.30.565.10">
    <property type="entry name" value="Histidine kinase-like ATPase, C-terminal domain"/>
    <property type="match status" value="1"/>
</dbReference>
<dbReference type="OrthoDB" id="9792992at2"/>
<dbReference type="Proteomes" id="UP000199031">
    <property type="component" value="Unassembled WGS sequence"/>
</dbReference>
<proteinExistence type="predicted"/>
<reference evidence="5 6" key="1">
    <citation type="submission" date="2016-10" db="EMBL/GenBank/DDBJ databases">
        <authorList>
            <person name="de Groot N.N."/>
        </authorList>
    </citation>
    <scope>NUCLEOTIDE SEQUENCE [LARGE SCALE GENOMIC DNA]</scope>
    <source>
        <strain evidence="5 6">DSM 28286</strain>
    </source>
</reference>
<dbReference type="GO" id="GO:0000155">
    <property type="term" value="F:phosphorelay sensor kinase activity"/>
    <property type="evidence" value="ECO:0007669"/>
    <property type="project" value="InterPro"/>
</dbReference>
<feature type="transmembrane region" description="Helical" evidence="3">
    <location>
        <begin position="147"/>
        <end position="170"/>
    </location>
</feature>
<keyword evidence="6" id="KW-1185">Reference proteome</keyword>
<feature type="transmembrane region" description="Helical" evidence="3">
    <location>
        <begin position="46"/>
        <end position="64"/>
    </location>
</feature>
<keyword evidence="1" id="KW-0175">Coiled coil</keyword>